<dbReference type="InterPro" id="IPR017871">
    <property type="entry name" value="ABC_transporter-like_CS"/>
</dbReference>
<evidence type="ECO:0000256" key="8">
    <source>
        <dbReference type="ARBA" id="ARBA00023136"/>
    </source>
</evidence>
<feature type="domain" description="ABC transporter" evidence="9">
    <location>
        <begin position="6"/>
        <end position="210"/>
    </location>
</feature>
<organism evidence="10">
    <name type="scientific">bioreactor metagenome</name>
    <dbReference type="NCBI Taxonomy" id="1076179"/>
    <lineage>
        <taxon>unclassified sequences</taxon>
        <taxon>metagenomes</taxon>
        <taxon>ecological metagenomes</taxon>
    </lineage>
</organism>
<dbReference type="GO" id="GO:0043190">
    <property type="term" value="C:ATP-binding cassette (ABC) transporter complex"/>
    <property type="evidence" value="ECO:0007669"/>
    <property type="project" value="TreeGrafter"/>
</dbReference>
<protein>
    <submittedName>
        <fullName evidence="10">Energy-coupling factor transporter ATP-binding protein EcfA1</fullName>
        <ecNumber evidence="10">3.6.3.-</ecNumber>
    </submittedName>
</protein>
<comment type="caution">
    <text evidence="10">The sequence shown here is derived from an EMBL/GenBank/DDBJ whole genome shotgun (WGS) entry which is preliminary data.</text>
</comment>
<keyword evidence="3" id="KW-0813">Transport</keyword>
<dbReference type="InterPro" id="IPR003593">
    <property type="entry name" value="AAA+_ATPase"/>
</dbReference>
<dbReference type="GO" id="GO:0005524">
    <property type="term" value="F:ATP binding"/>
    <property type="evidence" value="ECO:0007669"/>
    <property type="project" value="UniProtKB-KW"/>
</dbReference>
<evidence type="ECO:0000256" key="2">
    <source>
        <dbReference type="ARBA" id="ARBA00005417"/>
    </source>
</evidence>
<keyword evidence="4" id="KW-1003">Cell membrane</keyword>
<evidence type="ECO:0000256" key="7">
    <source>
        <dbReference type="ARBA" id="ARBA00022967"/>
    </source>
</evidence>
<dbReference type="InterPro" id="IPR027417">
    <property type="entry name" value="P-loop_NTPase"/>
</dbReference>
<keyword evidence="8" id="KW-0472">Membrane</keyword>
<keyword evidence="10" id="KW-0378">Hydrolase</keyword>
<evidence type="ECO:0000256" key="1">
    <source>
        <dbReference type="ARBA" id="ARBA00004202"/>
    </source>
</evidence>
<name>A0A644WEE4_9ZZZZ</name>
<dbReference type="Pfam" id="PF00005">
    <property type="entry name" value="ABC_tran"/>
    <property type="match status" value="1"/>
</dbReference>
<evidence type="ECO:0000256" key="3">
    <source>
        <dbReference type="ARBA" id="ARBA00022448"/>
    </source>
</evidence>
<keyword evidence="5" id="KW-0547">Nucleotide-binding</keyword>
<dbReference type="NCBIfam" id="TIGR01166">
    <property type="entry name" value="cbiO"/>
    <property type="match status" value="1"/>
</dbReference>
<gene>
    <name evidence="10" type="primary">ecfA1_5</name>
    <name evidence="10" type="ORF">SDC9_48108</name>
</gene>
<comment type="similarity">
    <text evidence="2">Belongs to the ABC transporter superfamily.</text>
</comment>
<dbReference type="PROSITE" id="PS00211">
    <property type="entry name" value="ABC_TRANSPORTER_1"/>
    <property type="match status" value="1"/>
</dbReference>
<dbReference type="InterPro" id="IPR050095">
    <property type="entry name" value="ECF_ABC_transporter_ATP-bd"/>
</dbReference>
<dbReference type="SMART" id="SM00382">
    <property type="entry name" value="AAA"/>
    <property type="match status" value="1"/>
</dbReference>
<dbReference type="GO" id="GO:0016887">
    <property type="term" value="F:ATP hydrolysis activity"/>
    <property type="evidence" value="ECO:0007669"/>
    <property type="project" value="InterPro"/>
</dbReference>
<evidence type="ECO:0000256" key="4">
    <source>
        <dbReference type="ARBA" id="ARBA00022475"/>
    </source>
</evidence>
<comment type="subcellular location">
    <subcellularLocation>
        <location evidence="1">Cell membrane</location>
        <topology evidence="1">Peripheral membrane protein</topology>
    </subcellularLocation>
</comment>
<dbReference type="GO" id="GO:0006824">
    <property type="term" value="P:cobalt ion transport"/>
    <property type="evidence" value="ECO:0007669"/>
    <property type="project" value="InterPro"/>
</dbReference>
<reference evidence="10" key="1">
    <citation type="submission" date="2019-08" db="EMBL/GenBank/DDBJ databases">
        <authorList>
            <person name="Kucharzyk K."/>
            <person name="Murdoch R.W."/>
            <person name="Higgins S."/>
            <person name="Loffler F."/>
        </authorList>
    </citation>
    <scope>NUCLEOTIDE SEQUENCE</scope>
</reference>
<dbReference type="GO" id="GO:0042626">
    <property type="term" value="F:ATPase-coupled transmembrane transporter activity"/>
    <property type="evidence" value="ECO:0007669"/>
    <property type="project" value="TreeGrafter"/>
</dbReference>
<accession>A0A644WEE4</accession>
<dbReference type="FunFam" id="3.40.50.300:FF:000224">
    <property type="entry name" value="Energy-coupling factor transporter ATP-binding protein EcfA"/>
    <property type="match status" value="1"/>
</dbReference>
<dbReference type="InterPro" id="IPR015856">
    <property type="entry name" value="ABC_transpr_CbiO/EcfA_su"/>
</dbReference>
<dbReference type="AlphaFoldDB" id="A0A644WEE4"/>
<sequence>MSSTIVKTEGLTFSYSGFDSSIPGDVAPVVLDGVDLEIEEGSFVAVLGHNGSGKSTLAKHMNAILLPSGGKVWVDGIDTTDESRLLQVRSTVGMVFQNPDNQIVANVVEEDVAFAPENLGVPPEEIRARVDESLKMVGMYEFREHAPHLLSGGQKQRIAIAGVLAMKPRCIVLDEPTAMLDPRGRAEVLQAIRCLNREQGVTVVLITHHMD</sequence>
<dbReference type="EMBL" id="VSSQ01000828">
    <property type="protein sequence ID" value="MPM01868.1"/>
    <property type="molecule type" value="Genomic_DNA"/>
</dbReference>
<dbReference type="InterPro" id="IPR003439">
    <property type="entry name" value="ABC_transporter-like_ATP-bd"/>
</dbReference>
<dbReference type="PROSITE" id="PS50893">
    <property type="entry name" value="ABC_TRANSPORTER_2"/>
    <property type="match status" value="1"/>
</dbReference>
<evidence type="ECO:0000313" key="10">
    <source>
        <dbReference type="EMBL" id="MPM01868.1"/>
    </source>
</evidence>
<evidence type="ECO:0000256" key="6">
    <source>
        <dbReference type="ARBA" id="ARBA00022840"/>
    </source>
</evidence>
<dbReference type="Gene3D" id="3.40.50.300">
    <property type="entry name" value="P-loop containing nucleotide triphosphate hydrolases"/>
    <property type="match status" value="1"/>
</dbReference>
<dbReference type="PANTHER" id="PTHR43553">
    <property type="entry name" value="HEAVY METAL TRANSPORTER"/>
    <property type="match status" value="1"/>
</dbReference>
<dbReference type="EC" id="3.6.3.-" evidence="10"/>
<dbReference type="InterPro" id="IPR005876">
    <property type="entry name" value="Co_trans_ATP-bd"/>
</dbReference>
<keyword evidence="6 10" id="KW-0067">ATP-binding</keyword>
<evidence type="ECO:0000259" key="9">
    <source>
        <dbReference type="PROSITE" id="PS50893"/>
    </source>
</evidence>
<evidence type="ECO:0000256" key="5">
    <source>
        <dbReference type="ARBA" id="ARBA00022741"/>
    </source>
</evidence>
<keyword evidence="7" id="KW-1278">Translocase</keyword>
<proteinExistence type="inferred from homology"/>
<dbReference type="CDD" id="cd03225">
    <property type="entry name" value="ABC_cobalt_CbiO_domain1"/>
    <property type="match status" value="1"/>
</dbReference>
<dbReference type="SUPFAM" id="SSF52540">
    <property type="entry name" value="P-loop containing nucleoside triphosphate hydrolases"/>
    <property type="match status" value="1"/>
</dbReference>
<dbReference type="PANTHER" id="PTHR43553:SF24">
    <property type="entry name" value="ENERGY-COUPLING FACTOR TRANSPORTER ATP-BINDING PROTEIN ECFA1"/>
    <property type="match status" value="1"/>
</dbReference>